<feature type="region of interest" description="Disordered" evidence="1">
    <location>
        <begin position="225"/>
        <end position="270"/>
    </location>
</feature>
<name>A0A8J2I3T1_9PLEO</name>
<feature type="compositionally biased region" description="Polar residues" evidence="1">
    <location>
        <begin position="377"/>
        <end position="387"/>
    </location>
</feature>
<protein>
    <submittedName>
        <fullName evidence="2">Uncharacterized protein</fullName>
    </submittedName>
</protein>
<feature type="compositionally biased region" description="Basic and acidic residues" evidence="1">
    <location>
        <begin position="301"/>
        <end position="310"/>
    </location>
</feature>
<feature type="compositionally biased region" description="Low complexity" evidence="1">
    <location>
        <begin position="457"/>
        <end position="469"/>
    </location>
</feature>
<feature type="region of interest" description="Disordered" evidence="1">
    <location>
        <begin position="368"/>
        <end position="395"/>
    </location>
</feature>
<dbReference type="AlphaFoldDB" id="A0A8J2I3T1"/>
<dbReference type="Proteomes" id="UP000676310">
    <property type="component" value="Unassembled WGS sequence"/>
</dbReference>
<reference evidence="2" key="1">
    <citation type="submission" date="2021-05" db="EMBL/GenBank/DDBJ databases">
        <authorList>
            <person name="Stam R."/>
        </authorList>
    </citation>
    <scope>NUCLEOTIDE SEQUENCE</scope>
    <source>
        <strain evidence="2">CS162</strain>
    </source>
</reference>
<sequence length="575" mass="63285">MCPDKNNPPDRGVPVAVSPLECAQCREAESYATSDVAKAAQKAAQAAEFAKKVEQKAQKKADKDAEKAAKDAEKAAKAAQRAAPGYQTARNRKNHAKGLFRKVGLGIAGKYIWDHQDWEDAFVQEWTEQAYASFESKEVANPGTNLSPTNHWNEEFDTILHNTMANFGATRLPKGFKTMMIDKKGELVYGPPAPSPEDFANVGPVDYGSSGFLYGPWGQGYADQGVDDGGRLVPASPLAPSPRTGNKPDKSKGRAPEKTPKHVSRQMTEEEWRQMNEEDFSYFKWQDTSPQSSPPRGALRYSDDSDHDELYANPSPGNQFQAPAAVRSSPLITVQSPGSHGTGNQSRSRATSKVSSKLCDESLMMVTDSASPPIYRQGSNSPAQRESSGPPRTPVSAFIEDMQEKQLGKDYKPLDKMDQYKLMEASALASGPSGYGKAAPTLTPRNKVAGYPHSRPSTSASSQSFDSESFAMRTKPSTPREGASAEHHGGSHTSSKSIHFFFETRIFPSADSCIIPIRYISCKSTSANHYRKSCCKTHHGRKCFRYYGETPYQYYIFKFQAKGYDQEGYDQEGYD</sequence>
<feature type="region of interest" description="Disordered" evidence="1">
    <location>
        <begin position="429"/>
        <end position="494"/>
    </location>
</feature>
<comment type="caution">
    <text evidence="2">The sequence shown here is derived from an EMBL/GenBank/DDBJ whole genome shotgun (WGS) entry which is preliminary data.</text>
</comment>
<accession>A0A8J2I3T1</accession>
<organism evidence="2 3">
    <name type="scientific">Alternaria atra</name>
    <dbReference type="NCBI Taxonomy" id="119953"/>
    <lineage>
        <taxon>Eukaryota</taxon>
        <taxon>Fungi</taxon>
        <taxon>Dikarya</taxon>
        <taxon>Ascomycota</taxon>
        <taxon>Pezizomycotina</taxon>
        <taxon>Dothideomycetes</taxon>
        <taxon>Pleosporomycetidae</taxon>
        <taxon>Pleosporales</taxon>
        <taxon>Pleosporineae</taxon>
        <taxon>Pleosporaceae</taxon>
        <taxon>Alternaria</taxon>
        <taxon>Alternaria sect. Ulocladioides</taxon>
    </lineage>
</organism>
<feature type="compositionally biased region" description="Basic and acidic residues" evidence="1">
    <location>
        <begin position="246"/>
        <end position="260"/>
    </location>
</feature>
<feature type="compositionally biased region" description="Polar residues" evidence="1">
    <location>
        <begin position="330"/>
        <end position="355"/>
    </location>
</feature>
<feature type="compositionally biased region" description="Basic and acidic residues" evidence="1">
    <location>
        <begin position="54"/>
        <end position="76"/>
    </location>
</feature>
<gene>
    <name evidence="2" type="ORF">ALTATR162_LOCUS2841</name>
</gene>
<dbReference type="EMBL" id="CAJRGZ010000016">
    <property type="protein sequence ID" value="CAG5152607.1"/>
    <property type="molecule type" value="Genomic_DNA"/>
</dbReference>
<dbReference type="GeneID" id="67014331"/>
<keyword evidence="3" id="KW-1185">Reference proteome</keyword>
<evidence type="ECO:0000313" key="3">
    <source>
        <dbReference type="Proteomes" id="UP000676310"/>
    </source>
</evidence>
<feature type="region of interest" description="Disordered" evidence="1">
    <location>
        <begin position="54"/>
        <end position="90"/>
    </location>
</feature>
<dbReference type="RefSeq" id="XP_043166382.1">
    <property type="nucleotide sequence ID" value="XM_043310447.1"/>
</dbReference>
<feature type="region of interest" description="Disordered" evidence="1">
    <location>
        <begin position="284"/>
        <end position="355"/>
    </location>
</feature>
<evidence type="ECO:0000313" key="2">
    <source>
        <dbReference type="EMBL" id="CAG5152607.1"/>
    </source>
</evidence>
<evidence type="ECO:0000256" key="1">
    <source>
        <dbReference type="SAM" id="MobiDB-lite"/>
    </source>
</evidence>
<proteinExistence type="predicted"/>